<comment type="similarity">
    <text evidence="3">Belongs to the tubulin family.</text>
</comment>
<dbReference type="FunFam" id="3.40.50.1440:FF:000003">
    <property type="entry name" value="Tubulin beta chain"/>
    <property type="match status" value="1"/>
</dbReference>
<evidence type="ECO:0000256" key="7">
    <source>
        <dbReference type="ARBA" id="ARBA00022741"/>
    </source>
</evidence>
<sequence>MDRLYHETNAKLHHIHFELGRLERCLDENEAQSIMQTMHAQLRELESSCSRLDDYVSREPPNRRQAARMRVDQLKADANNVQLAATNVHAKMTSKWRAASERDELLKQRFRPNESTALSMGDHELQLNDRLQSSHNGVDQLLSQGTAVLESLRSQHMNIRGVRRKILDIGGALGLSNTTLQIIDRRVREDWVLFLIGCVICCVFMSIRKPGSGRRVTMASYIDSGGQERHLPRLISACHYTKIPSSFLLFNTPFISDCPFINFWEVISDEHGIDPTGSYNGDSDLQLERINVYYNEASGGKYVPRACLVDLEPGTMDSVRAGPFGQLFRPDNFVFGQSGAGNNWAKGHYTEGAELVDNVLDVVRKEAESCDCLQGFQMTHSLGGGTGSGMGTLLISKIREEYPDRIMNTFSVVPSPKVSDTVVEPYNATLSVHQLVENTDETFCIDNEALYDICFRTLKLTTPTYGDLNHLVSMTMSGVTTCLRFPGQLNADLRKLAVNMVPFPRLHFFMPGFAPLTSRGSQQYRSLTVPELTQQMFDAKNMMAACDPRHGRYLTVAAMFRGRMSMKEVDEQMLNVQNKNSSYFVEWIPNNVKTAVCDIPPRGVKMAATFVGNSTAIQELFKRISEQFTAMFRRKAFLHWYTGEGMDEMEFTEAESNMNDLVSEYQQYQEATADDEADFDEQDQDVE</sequence>
<dbReference type="InterPro" id="IPR037103">
    <property type="entry name" value="Tubulin/FtsZ-like_C"/>
</dbReference>
<evidence type="ECO:0000313" key="15">
    <source>
        <dbReference type="EMBL" id="CAD6188795.1"/>
    </source>
</evidence>
<dbReference type="GO" id="GO:0005874">
    <property type="term" value="C:microtubule"/>
    <property type="evidence" value="ECO:0007669"/>
    <property type="project" value="UniProtKB-KW"/>
</dbReference>
<keyword evidence="12" id="KW-0472">Membrane</keyword>
<dbReference type="InterPro" id="IPR023123">
    <property type="entry name" value="Tubulin_C"/>
</dbReference>
<keyword evidence="5" id="KW-0493">Microtubule</keyword>
<comment type="caution">
    <text evidence="15">The sequence shown here is derived from an EMBL/GenBank/DDBJ whole genome shotgun (WGS) entry which is preliminary data.</text>
</comment>
<evidence type="ECO:0000313" key="16">
    <source>
        <dbReference type="Proteomes" id="UP000835052"/>
    </source>
</evidence>
<evidence type="ECO:0000256" key="10">
    <source>
        <dbReference type="ARBA" id="ARBA00023212"/>
    </source>
</evidence>
<dbReference type="PRINTS" id="PR01163">
    <property type="entry name" value="BETATUBULIN"/>
</dbReference>
<keyword evidence="12" id="KW-0812">Transmembrane</keyword>
<name>A0A8S1GZQ3_9PELO</name>
<dbReference type="FunFam" id="3.30.1330.20:FF:000002">
    <property type="entry name" value="Tubulin beta chain"/>
    <property type="match status" value="1"/>
</dbReference>
<gene>
    <name evidence="15" type="ORF">CAUJ_LOCUS4714</name>
</gene>
<dbReference type="PRINTS" id="PR01161">
    <property type="entry name" value="TUBULIN"/>
</dbReference>
<keyword evidence="12" id="KW-1133">Transmembrane helix</keyword>
<keyword evidence="10" id="KW-0206">Cytoskeleton</keyword>
<dbReference type="SMART" id="SM00865">
    <property type="entry name" value="Tubulin_C"/>
    <property type="match status" value="1"/>
</dbReference>
<dbReference type="GO" id="GO:0046872">
    <property type="term" value="F:metal ion binding"/>
    <property type="evidence" value="ECO:0007669"/>
    <property type="project" value="UniProtKB-KW"/>
</dbReference>
<comment type="cofactor">
    <cofactor evidence="1">
        <name>Mg(2+)</name>
        <dbReference type="ChEBI" id="CHEBI:18420"/>
    </cofactor>
</comment>
<evidence type="ECO:0000256" key="1">
    <source>
        <dbReference type="ARBA" id="ARBA00001946"/>
    </source>
</evidence>
<dbReference type="SUPFAM" id="SSF52490">
    <property type="entry name" value="Tubulin nucleotide-binding domain-like"/>
    <property type="match status" value="1"/>
</dbReference>
<dbReference type="Proteomes" id="UP000835052">
    <property type="component" value="Unassembled WGS sequence"/>
</dbReference>
<protein>
    <recommendedName>
        <fullName evidence="17">Tubulin beta chain</fullName>
    </recommendedName>
</protein>
<dbReference type="Pfam" id="PF12352">
    <property type="entry name" value="V-SNARE_C"/>
    <property type="match status" value="1"/>
</dbReference>
<dbReference type="PROSITE" id="PS00227">
    <property type="entry name" value="TUBULIN"/>
    <property type="match status" value="1"/>
</dbReference>
<organism evidence="15 16">
    <name type="scientific">Caenorhabditis auriculariae</name>
    <dbReference type="NCBI Taxonomy" id="2777116"/>
    <lineage>
        <taxon>Eukaryota</taxon>
        <taxon>Metazoa</taxon>
        <taxon>Ecdysozoa</taxon>
        <taxon>Nematoda</taxon>
        <taxon>Chromadorea</taxon>
        <taxon>Rhabditida</taxon>
        <taxon>Rhabditina</taxon>
        <taxon>Rhabditomorpha</taxon>
        <taxon>Rhabditoidea</taxon>
        <taxon>Rhabditidae</taxon>
        <taxon>Peloderinae</taxon>
        <taxon>Caenorhabditis</taxon>
    </lineage>
</organism>
<dbReference type="InterPro" id="IPR003008">
    <property type="entry name" value="Tubulin_FtsZ_GTPase"/>
</dbReference>
<feature type="transmembrane region" description="Helical" evidence="12">
    <location>
        <begin position="191"/>
        <end position="207"/>
    </location>
</feature>
<keyword evidence="7" id="KW-0547">Nucleotide-binding</keyword>
<dbReference type="GO" id="GO:0005525">
    <property type="term" value="F:GTP binding"/>
    <property type="evidence" value="ECO:0007669"/>
    <property type="project" value="UniProtKB-KW"/>
</dbReference>
<dbReference type="Gene3D" id="3.40.50.1440">
    <property type="entry name" value="Tubulin/FtsZ, GTPase domain"/>
    <property type="match status" value="1"/>
</dbReference>
<evidence type="ECO:0000256" key="11">
    <source>
        <dbReference type="ARBA" id="ARBA00034296"/>
    </source>
</evidence>
<dbReference type="Pfam" id="PF03953">
    <property type="entry name" value="Tubulin_C"/>
    <property type="match status" value="1"/>
</dbReference>
<dbReference type="InterPro" id="IPR002453">
    <property type="entry name" value="Beta_tubulin"/>
</dbReference>
<evidence type="ECO:0008006" key="17">
    <source>
        <dbReference type="Google" id="ProtNLM"/>
    </source>
</evidence>
<dbReference type="SUPFAM" id="SSF55307">
    <property type="entry name" value="Tubulin C-terminal domain-like"/>
    <property type="match status" value="1"/>
</dbReference>
<evidence type="ECO:0000256" key="4">
    <source>
        <dbReference type="ARBA" id="ARBA00022490"/>
    </source>
</evidence>
<dbReference type="EMBL" id="CAJGYM010000009">
    <property type="protein sequence ID" value="CAD6188795.1"/>
    <property type="molecule type" value="Genomic_DNA"/>
</dbReference>
<keyword evidence="16" id="KW-1185">Reference proteome</keyword>
<keyword evidence="9" id="KW-0342">GTP-binding</keyword>
<dbReference type="CDD" id="cd02187">
    <property type="entry name" value="beta_tubulin"/>
    <property type="match status" value="1"/>
</dbReference>
<dbReference type="GO" id="GO:0003924">
    <property type="term" value="F:GTPase activity"/>
    <property type="evidence" value="ECO:0007669"/>
    <property type="project" value="InterPro"/>
</dbReference>
<dbReference type="InterPro" id="IPR008280">
    <property type="entry name" value="Tub_FtsZ_C"/>
</dbReference>
<dbReference type="OrthoDB" id="158360at2759"/>
<keyword evidence="8" id="KW-0460">Magnesium</keyword>
<dbReference type="InterPro" id="IPR017975">
    <property type="entry name" value="Tubulin_CS"/>
</dbReference>
<feature type="domain" description="Tubulin/FtsZ 2-layer sandwich" evidence="14">
    <location>
        <begin position="489"/>
        <end position="626"/>
    </location>
</feature>
<evidence type="ECO:0000256" key="5">
    <source>
        <dbReference type="ARBA" id="ARBA00022701"/>
    </source>
</evidence>
<dbReference type="AlphaFoldDB" id="A0A8S1GZQ3"/>
<dbReference type="InterPro" id="IPR000217">
    <property type="entry name" value="Tubulin"/>
</dbReference>
<reference evidence="15" key="1">
    <citation type="submission" date="2020-10" db="EMBL/GenBank/DDBJ databases">
        <authorList>
            <person name="Kikuchi T."/>
        </authorList>
    </citation>
    <scope>NUCLEOTIDE SEQUENCE</scope>
    <source>
        <strain evidence="15">NKZ352</strain>
    </source>
</reference>
<evidence type="ECO:0000259" key="14">
    <source>
        <dbReference type="SMART" id="SM00865"/>
    </source>
</evidence>
<dbReference type="FunFam" id="1.10.287.600:FF:000006">
    <property type="entry name" value="Tubulin beta chain"/>
    <property type="match status" value="1"/>
</dbReference>
<accession>A0A8S1GZQ3</accession>
<dbReference type="GO" id="GO:0007017">
    <property type="term" value="P:microtubule-based process"/>
    <property type="evidence" value="ECO:0007669"/>
    <property type="project" value="InterPro"/>
</dbReference>
<keyword evidence="4" id="KW-0963">Cytoplasm</keyword>
<evidence type="ECO:0000256" key="12">
    <source>
        <dbReference type="SAM" id="Phobius"/>
    </source>
</evidence>
<dbReference type="SMART" id="SM00864">
    <property type="entry name" value="Tubulin"/>
    <property type="match status" value="1"/>
</dbReference>
<evidence type="ECO:0000256" key="8">
    <source>
        <dbReference type="ARBA" id="ARBA00022842"/>
    </source>
</evidence>
<feature type="domain" description="Tubulin/FtsZ GTPase" evidence="13">
    <location>
        <begin position="290"/>
        <end position="487"/>
    </location>
</feature>
<dbReference type="InterPro" id="IPR036525">
    <property type="entry name" value="Tubulin/FtsZ_GTPase_sf"/>
</dbReference>
<dbReference type="PANTHER" id="PTHR11588">
    <property type="entry name" value="TUBULIN"/>
    <property type="match status" value="1"/>
</dbReference>
<keyword evidence="6" id="KW-0479">Metal-binding</keyword>
<evidence type="ECO:0000256" key="9">
    <source>
        <dbReference type="ARBA" id="ARBA00023134"/>
    </source>
</evidence>
<evidence type="ECO:0000256" key="6">
    <source>
        <dbReference type="ARBA" id="ARBA00022723"/>
    </source>
</evidence>
<proteinExistence type="inferred from homology"/>
<evidence type="ECO:0000256" key="2">
    <source>
        <dbReference type="ARBA" id="ARBA00004245"/>
    </source>
</evidence>
<evidence type="ECO:0000259" key="13">
    <source>
        <dbReference type="SMART" id="SM00864"/>
    </source>
</evidence>
<dbReference type="InterPro" id="IPR018316">
    <property type="entry name" value="Tubulin/FtsZ_2-layer-sand-dom"/>
</dbReference>
<dbReference type="GO" id="GO:0005200">
    <property type="term" value="F:structural constituent of cytoskeleton"/>
    <property type="evidence" value="ECO:0007669"/>
    <property type="project" value="InterPro"/>
</dbReference>
<dbReference type="Gene3D" id="1.10.287.600">
    <property type="entry name" value="Helix hairpin bin"/>
    <property type="match status" value="1"/>
</dbReference>
<dbReference type="Pfam" id="PF00091">
    <property type="entry name" value="Tubulin"/>
    <property type="match status" value="1"/>
</dbReference>
<dbReference type="CDD" id="cd15863">
    <property type="entry name" value="SNARE_GS27"/>
    <property type="match status" value="1"/>
</dbReference>
<comment type="function">
    <text evidence="11">Tubulin is the major constituent of microtubules, a cylinder consisting of laterally associated linear protofilaments composed of alpha- and beta-tubulin heterodimers. Microtubules grow by the addition of GTP-tubulin dimers to the microtubule end, where a stabilizing cap forms. Below the cap, tubulin dimers are in GDP-bound state, owing to GTPase activity of alpha-tubulin.</text>
</comment>
<evidence type="ECO:0000256" key="3">
    <source>
        <dbReference type="ARBA" id="ARBA00009636"/>
    </source>
</evidence>
<comment type="subcellular location">
    <subcellularLocation>
        <location evidence="2">Cytoplasm</location>
        <location evidence="2">Cytoskeleton</location>
    </subcellularLocation>
</comment>
<dbReference type="Gene3D" id="3.30.1330.20">
    <property type="entry name" value="Tubulin/FtsZ, C-terminal domain"/>
    <property type="match status" value="1"/>
</dbReference>